<dbReference type="Proteomes" id="UP001591681">
    <property type="component" value="Unassembled WGS sequence"/>
</dbReference>
<feature type="domain" description="PDZ" evidence="2">
    <location>
        <begin position="149"/>
        <end position="236"/>
    </location>
</feature>
<feature type="domain" description="PDZ" evidence="2">
    <location>
        <begin position="39"/>
        <end position="120"/>
    </location>
</feature>
<dbReference type="InterPro" id="IPR036034">
    <property type="entry name" value="PDZ_sf"/>
</dbReference>
<comment type="caution">
    <text evidence="3">The sequence shown here is derived from an EMBL/GenBank/DDBJ whole genome shotgun (WGS) entry which is preliminary data.</text>
</comment>
<evidence type="ECO:0000313" key="3">
    <source>
        <dbReference type="EMBL" id="KAL2094985.1"/>
    </source>
</evidence>
<protein>
    <recommendedName>
        <fullName evidence="2">PDZ domain-containing protein</fullName>
    </recommendedName>
</protein>
<accession>A0ABD1K765</accession>
<name>A0ABD1K765_9TELE</name>
<dbReference type="Pfam" id="PF00595">
    <property type="entry name" value="PDZ"/>
    <property type="match status" value="4"/>
</dbReference>
<organism evidence="3 4">
    <name type="scientific">Coilia grayii</name>
    <name type="common">Gray's grenadier anchovy</name>
    <dbReference type="NCBI Taxonomy" id="363190"/>
    <lineage>
        <taxon>Eukaryota</taxon>
        <taxon>Metazoa</taxon>
        <taxon>Chordata</taxon>
        <taxon>Craniata</taxon>
        <taxon>Vertebrata</taxon>
        <taxon>Euteleostomi</taxon>
        <taxon>Actinopterygii</taxon>
        <taxon>Neopterygii</taxon>
        <taxon>Teleostei</taxon>
        <taxon>Clupei</taxon>
        <taxon>Clupeiformes</taxon>
        <taxon>Clupeoidei</taxon>
        <taxon>Engraulidae</taxon>
        <taxon>Coilinae</taxon>
        <taxon>Coilia</taxon>
    </lineage>
</organism>
<dbReference type="SMART" id="SM00228">
    <property type="entry name" value="PDZ"/>
    <property type="match status" value="4"/>
</dbReference>
<dbReference type="CDD" id="cd06768">
    <property type="entry name" value="PDZ_NHERF-like"/>
    <property type="match status" value="2"/>
</dbReference>
<dbReference type="PROSITE" id="PS50106">
    <property type="entry name" value="PDZ"/>
    <property type="match status" value="4"/>
</dbReference>
<dbReference type="PANTHER" id="PTHR14191">
    <property type="entry name" value="PDZ DOMAIN CONTAINING PROTEIN"/>
    <property type="match status" value="1"/>
</dbReference>
<sequence length="505" mass="55203">MNLINCFRKFTFNPKEGIDNPAMSSVADSETVMAPAFRLCVLRREESERFGFYLRVEKGCQGHVVRRVAPFGVAERSGVRDGDRLLEVNESFVDDMGHTEVSRRINISGTQLCLLVLDGTAYEQAVAQGHDLKALTRAQRGQEWSPPRLCFISKDSSSCLGLRILPVEGKTHIFGEKGKFSVSPASGGPAEKAGVRKGDRLVWLDGATVSELSHSAISKMVKKCGDHMTVLVIDSKSEQTYASRRMPILPSMAVGHNLLYRPRKQHLIQGPEGYGFLLRLEQTTSKHPVHVLREVDPGSPAELAGIKDGELLLEVNEELIENMEHNDVVDRIRQGGQQVTITTISVQGQDFFTRLGLSPLLFCEDTSTAEPTESVALQDTTDHDSDSQCAPVEESAQPRLCVLDKGPNGYGFHLGCVLTKPGTFISQVAAEGPGEKAGLLKGDVVMEVNGASVEEEYLENVIMMIKEAGGSLSLLVVGSEGYEKMLQRRTPSSAEQTSNDGQLFN</sequence>
<gene>
    <name evidence="3" type="ORF">ACEWY4_009704</name>
</gene>
<dbReference type="AlphaFoldDB" id="A0ABD1K765"/>
<dbReference type="Gene3D" id="2.30.42.10">
    <property type="match status" value="4"/>
</dbReference>
<feature type="domain" description="PDZ" evidence="2">
    <location>
        <begin position="264"/>
        <end position="347"/>
    </location>
</feature>
<feature type="domain" description="PDZ" evidence="2">
    <location>
        <begin position="400"/>
        <end position="480"/>
    </location>
</feature>
<dbReference type="SUPFAM" id="SSF50156">
    <property type="entry name" value="PDZ domain-like"/>
    <property type="match status" value="4"/>
</dbReference>
<dbReference type="InterPro" id="IPR051067">
    <property type="entry name" value="NHER"/>
</dbReference>
<evidence type="ECO:0000259" key="2">
    <source>
        <dbReference type="PROSITE" id="PS50106"/>
    </source>
</evidence>
<dbReference type="PANTHER" id="PTHR14191:SF20">
    <property type="entry name" value="NA(+)_H(+) EXCHANGE REGULATORY COFACTOR NHE-RF4"/>
    <property type="match status" value="1"/>
</dbReference>
<keyword evidence="4" id="KW-1185">Reference proteome</keyword>
<keyword evidence="1" id="KW-0677">Repeat</keyword>
<dbReference type="EMBL" id="JBHFQA010000008">
    <property type="protein sequence ID" value="KAL2094985.1"/>
    <property type="molecule type" value="Genomic_DNA"/>
</dbReference>
<proteinExistence type="predicted"/>
<evidence type="ECO:0000256" key="1">
    <source>
        <dbReference type="ARBA" id="ARBA00022737"/>
    </source>
</evidence>
<dbReference type="InterPro" id="IPR001478">
    <property type="entry name" value="PDZ"/>
</dbReference>
<reference evidence="3 4" key="1">
    <citation type="submission" date="2024-09" db="EMBL/GenBank/DDBJ databases">
        <title>A chromosome-level genome assembly of Gray's grenadier anchovy, Coilia grayii.</title>
        <authorList>
            <person name="Fu Z."/>
        </authorList>
    </citation>
    <scope>NUCLEOTIDE SEQUENCE [LARGE SCALE GENOMIC DNA]</scope>
    <source>
        <strain evidence="3">G4</strain>
        <tissue evidence="3">Muscle</tissue>
    </source>
</reference>
<evidence type="ECO:0000313" key="4">
    <source>
        <dbReference type="Proteomes" id="UP001591681"/>
    </source>
</evidence>